<feature type="transmembrane region" description="Helical" evidence="5">
    <location>
        <begin position="130"/>
        <end position="151"/>
    </location>
</feature>
<evidence type="ECO:0000313" key="7">
    <source>
        <dbReference type="EMBL" id="SPT69819.1"/>
    </source>
</evidence>
<dbReference type="SUPFAM" id="SSF103473">
    <property type="entry name" value="MFS general substrate transporter"/>
    <property type="match status" value="1"/>
</dbReference>
<dbReference type="EMBL" id="UAPV01000001">
    <property type="protein sequence ID" value="SPT69819.1"/>
    <property type="molecule type" value="Genomic_DNA"/>
</dbReference>
<evidence type="ECO:0000259" key="6">
    <source>
        <dbReference type="PROSITE" id="PS50850"/>
    </source>
</evidence>
<dbReference type="PROSITE" id="PS50850">
    <property type="entry name" value="MFS"/>
    <property type="match status" value="1"/>
</dbReference>
<dbReference type="RefSeq" id="WP_113743958.1">
    <property type="nucleotide sequence ID" value="NZ_UAPV01000001.1"/>
</dbReference>
<dbReference type="Proteomes" id="UP000250086">
    <property type="component" value="Unassembled WGS sequence"/>
</dbReference>
<dbReference type="CDD" id="cd17393">
    <property type="entry name" value="MFS_MosC_like"/>
    <property type="match status" value="1"/>
</dbReference>
<name>A0A2X0V5Q7_9GAMM</name>
<feature type="domain" description="Major facilitator superfamily (MFS) profile" evidence="6">
    <location>
        <begin position="35"/>
        <end position="414"/>
    </location>
</feature>
<dbReference type="AlphaFoldDB" id="A0A2X0V5Q7"/>
<feature type="transmembrane region" description="Helical" evidence="5">
    <location>
        <begin position="360"/>
        <end position="385"/>
    </location>
</feature>
<evidence type="ECO:0000256" key="2">
    <source>
        <dbReference type="ARBA" id="ARBA00022692"/>
    </source>
</evidence>
<accession>A0A2X0V5Q7</accession>
<reference evidence="7 8" key="1">
    <citation type="submission" date="2018-06" db="EMBL/GenBank/DDBJ databases">
        <authorList>
            <consortium name="Pathogen Informatics"/>
            <person name="Doyle S."/>
        </authorList>
    </citation>
    <scope>NUCLEOTIDE SEQUENCE [LARGE SCALE GENOMIC DNA]</scope>
    <source>
        <strain evidence="7 8">NCTC13093</strain>
    </source>
</reference>
<dbReference type="Pfam" id="PF07690">
    <property type="entry name" value="MFS_1"/>
    <property type="match status" value="1"/>
</dbReference>
<keyword evidence="2 5" id="KW-0812">Transmembrane</keyword>
<feature type="transmembrane region" description="Helical" evidence="5">
    <location>
        <begin position="189"/>
        <end position="210"/>
    </location>
</feature>
<dbReference type="PANTHER" id="PTHR23514:SF13">
    <property type="entry name" value="INNER MEMBRANE PROTEIN YBJJ"/>
    <property type="match status" value="1"/>
</dbReference>
<organism evidence="7 8">
    <name type="scientific">Anaerobiospirillum thomasii</name>
    <dbReference type="NCBI Taxonomy" id="179995"/>
    <lineage>
        <taxon>Bacteria</taxon>
        <taxon>Pseudomonadati</taxon>
        <taxon>Pseudomonadota</taxon>
        <taxon>Gammaproteobacteria</taxon>
        <taxon>Aeromonadales</taxon>
        <taxon>Succinivibrionaceae</taxon>
        <taxon>Anaerobiospirillum</taxon>
    </lineage>
</organism>
<dbReference type="PANTHER" id="PTHR23514">
    <property type="entry name" value="BYPASS OF STOP CODON PROTEIN 6"/>
    <property type="match status" value="1"/>
</dbReference>
<evidence type="ECO:0000256" key="4">
    <source>
        <dbReference type="ARBA" id="ARBA00023136"/>
    </source>
</evidence>
<sequence length="418" mass="45071">MLKEKIYNLSLRALSFFSHWKSDKSSITKDQYLNAKMATILAFFAAGLSTAPWASVVPYVKMRLDLNEMHYASIILCFGLGAVIGMPLTGYIVSKTGVKKVILLSLATLYGSMLLLTLESITLPLAYASALIWGMSLGVLDVANNIHAALLEKLSGKHLMSRFHGFFTLGCIFAAVFFTLLLYASLHTFSVALMLSIFGIILTLALYPRLIDTKGEYTDEKDSSASSSSKFKVSYILVILGIIALIMYLTEGMVYDWSGVYLIEKGSVAIELATLGYLAFEGAITLMRFFGDSLVQKTGELRLLTIGSITGAAALFTIASTHDPYLMLISFFIAGLSLANIVPVMFSLAAKTDAVHQGKAIAFVGTLGYSGLLLGPGILGAIATLTSLSTMFVFVALLCLVMALLSFITLRGSRHAAP</sequence>
<dbReference type="GO" id="GO:0016020">
    <property type="term" value="C:membrane"/>
    <property type="evidence" value="ECO:0007669"/>
    <property type="project" value="UniProtKB-SubCell"/>
</dbReference>
<keyword evidence="8" id="KW-1185">Reference proteome</keyword>
<protein>
    <submittedName>
        <fullName evidence="7">Inner membrane protein ybjJ</fullName>
    </submittedName>
</protein>
<gene>
    <name evidence="7" type="primary">ybjJ_2</name>
    <name evidence="7" type="ORF">NCTC13093_01206</name>
</gene>
<feature type="transmembrane region" description="Helical" evidence="5">
    <location>
        <begin position="231"/>
        <end position="249"/>
    </location>
</feature>
<feature type="transmembrane region" description="Helical" evidence="5">
    <location>
        <begin position="325"/>
        <end position="348"/>
    </location>
</feature>
<feature type="transmembrane region" description="Helical" evidence="5">
    <location>
        <begin position="391"/>
        <end position="410"/>
    </location>
</feature>
<feature type="transmembrane region" description="Helical" evidence="5">
    <location>
        <begin position="301"/>
        <end position="319"/>
    </location>
</feature>
<dbReference type="GO" id="GO:0022857">
    <property type="term" value="F:transmembrane transporter activity"/>
    <property type="evidence" value="ECO:0007669"/>
    <property type="project" value="InterPro"/>
</dbReference>
<evidence type="ECO:0000256" key="1">
    <source>
        <dbReference type="ARBA" id="ARBA00004141"/>
    </source>
</evidence>
<feature type="transmembrane region" description="Helical" evidence="5">
    <location>
        <begin position="101"/>
        <end position="118"/>
    </location>
</feature>
<dbReference type="Gene3D" id="1.20.1250.20">
    <property type="entry name" value="MFS general substrate transporter like domains"/>
    <property type="match status" value="2"/>
</dbReference>
<keyword evidence="3 5" id="KW-1133">Transmembrane helix</keyword>
<feature type="transmembrane region" description="Helical" evidence="5">
    <location>
        <begin position="163"/>
        <end position="183"/>
    </location>
</feature>
<dbReference type="InterPro" id="IPR051788">
    <property type="entry name" value="MFS_Transporter"/>
</dbReference>
<evidence type="ECO:0000256" key="5">
    <source>
        <dbReference type="SAM" id="Phobius"/>
    </source>
</evidence>
<evidence type="ECO:0000313" key="8">
    <source>
        <dbReference type="Proteomes" id="UP000250086"/>
    </source>
</evidence>
<evidence type="ECO:0000256" key="3">
    <source>
        <dbReference type="ARBA" id="ARBA00022989"/>
    </source>
</evidence>
<feature type="transmembrane region" description="Helical" evidence="5">
    <location>
        <begin position="269"/>
        <end position="289"/>
    </location>
</feature>
<feature type="transmembrane region" description="Helical" evidence="5">
    <location>
        <begin position="38"/>
        <end position="59"/>
    </location>
</feature>
<dbReference type="InterPro" id="IPR020846">
    <property type="entry name" value="MFS_dom"/>
</dbReference>
<dbReference type="InterPro" id="IPR011701">
    <property type="entry name" value="MFS"/>
</dbReference>
<proteinExistence type="predicted"/>
<keyword evidence="4 5" id="KW-0472">Membrane</keyword>
<feature type="transmembrane region" description="Helical" evidence="5">
    <location>
        <begin position="71"/>
        <end position="94"/>
    </location>
</feature>
<comment type="subcellular location">
    <subcellularLocation>
        <location evidence="1">Membrane</location>
        <topology evidence="1">Multi-pass membrane protein</topology>
    </subcellularLocation>
</comment>
<dbReference type="InterPro" id="IPR036259">
    <property type="entry name" value="MFS_trans_sf"/>
</dbReference>